<dbReference type="InterPro" id="IPR001352">
    <property type="entry name" value="RNase_HII/HIII"/>
</dbReference>
<evidence type="ECO:0000256" key="3">
    <source>
        <dbReference type="ARBA" id="ARBA00004065"/>
    </source>
</evidence>
<dbReference type="GO" id="GO:0032299">
    <property type="term" value="C:ribonuclease H2 complex"/>
    <property type="evidence" value="ECO:0007669"/>
    <property type="project" value="TreeGrafter"/>
</dbReference>
<comment type="caution">
    <text evidence="15">The sequence shown here is derived from an EMBL/GenBank/DDBJ whole genome shotgun (WGS) entry which is preliminary data.</text>
</comment>
<comment type="similarity">
    <text evidence="5">Belongs to the RNase HII family. RnhC subfamily.</text>
</comment>
<dbReference type="InterPro" id="IPR024567">
    <property type="entry name" value="RNase_HII/HIII_dom"/>
</dbReference>
<protein>
    <recommendedName>
        <fullName evidence="13">Ribonuclease</fullName>
        <ecNumber evidence="13">3.1.26.4</ecNumber>
    </recommendedName>
</protein>
<dbReference type="GO" id="GO:0043137">
    <property type="term" value="P:DNA replication, removal of RNA primer"/>
    <property type="evidence" value="ECO:0007669"/>
    <property type="project" value="TreeGrafter"/>
</dbReference>
<dbReference type="GO" id="GO:0005737">
    <property type="term" value="C:cytoplasm"/>
    <property type="evidence" value="ECO:0007669"/>
    <property type="project" value="UniProtKB-SubCell"/>
</dbReference>
<organism evidence="15 16">
    <name type="scientific">Candidatus Limenecus avicola</name>
    <dbReference type="NCBI Taxonomy" id="2840847"/>
    <lineage>
        <taxon>Bacteria</taxon>
        <taxon>Bacillati</taxon>
        <taxon>Bacillota</taxon>
        <taxon>Clostridia</taxon>
        <taxon>Eubacteriales</taxon>
        <taxon>Clostridiaceae</taxon>
        <taxon>Clostridiaceae incertae sedis</taxon>
        <taxon>Candidatus Limenecus</taxon>
    </lineage>
</organism>
<feature type="binding site" evidence="12">
    <location>
        <position position="98"/>
    </location>
    <ligand>
        <name>a divalent metal cation</name>
        <dbReference type="ChEBI" id="CHEBI:60240"/>
    </ligand>
</feature>
<keyword evidence="6" id="KW-0963">Cytoplasm</keyword>
<dbReference type="InterPro" id="IPR012295">
    <property type="entry name" value="TBP_dom_sf"/>
</dbReference>
<dbReference type="PIRSF" id="PIRSF037748">
    <property type="entry name" value="RnhC"/>
    <property type="match status" value="1"/>
</dbReference>
<dbReference type="Gene3D" id="3.30.310.10">
    <property type="entry name" value="TATA-Binding Protein"/>
    <property type="match status" value="1"/>
</dbReference>
<dbReference type="PROSITE" id="PS51975">
    <property type="entry name" value="RNASE_H_2"/>
    <property type="match status" value="1"/>
</dbReference>
<comment type="cofactor">
    <cofactor evidence="2">
        <name>Mg(2+)</name>
        <dbReference type="ChEBI" id="CHEBI:18420"/>
    </cofactor>
</comment>
<reference evidence="15" key="1">
    <citation type="submission" date="2020-10" db="EMBL/GenBank/DDBJ databases">
        <authorList>
            <person name="Gilroy R."/>
        </authorList>
    </citation>
    <scope>NUCLEOTIDE SEQUENCE</scope>
    <source>
        <strain evidence="15">CHK154-7741</strain>
    </source>
</reference>
<proteinExistence type="inferred from homology"/>
<feature type="binding site" evidence="12">
    <location>
        <position position="199"/>
    </location>
    <ligand>
        <name>a divalent metal cation</name>
        <dbReference type="ChEBI" id="CHEBI:60240"/>
    </ligand>
</feature>
<comment type="subcellular location">
    <subcellularLocation>
        <location evidence="4">Cytoplasm</location>
    </subcellularLocation>
</comment>
<keyword evidence="10 12" id="KW-0378">Hydrolase</keyword>
<evidence type="ECO:0000256" key="2">
    <source>
        <dbReference type="ARBA" id="ARBA00001946"/>
    </source>
</evidence>
<sequence>MNYYSNKFEKSVEGKLKNFLVQDGAEISAQQNAIWRARTSKYSAIFYNTGKFLIQGSDVSEISKKVEEFLGVSSSLSDVCARQNLSQNVPLKHIGSDESGKGDFFGPLVIAGVLVDESNIEVLQKAGIKDCKKVDDKNINKLAAIIKNNCTFSVITINPAKYNELYAKLKNLNLLLAWGHARAIENILEKKDCDYALSDKFGDEKLIQNALLKRGKNIHLEQRCKAESDIAVAAASILARAHFLSGLAEISVKYGVEIPKGASDKVLQTAKSISEKYSKDELKNAVKTHFKTFSQI</sequence>
<reference evidence="15" key="2">
    <citation type="journal article" date="2021" name="PeerJ">
        <title>Extensive microbial diversity within the chicken gut microbiome revealed by metagenomics and culture.</title>
        <authorList>
            <person name="Gilroy R."/>
            <person name="Ravi A."/>
            <person name="Getino M."/>
            <person name="Pursley I."/>
            <person name="Horton D.L."/>
            <person name="Alikhan N.F."/>
            <person name="Baker D."/>
            <person name="Gharbi K."/>
            <person name="Hall N."/>
            <person name="Watson M."/>
            <person name="Adriaenssens E.M."/>
            <person name="Foster-Nyarko E."/>
            <person name="Jarju S."/>
            <person name="Secka A."/>
            <person name="Antonio M."/>
            <person name="Oren A."/>
            <person name="Chaudhuri R.R."/>
            <person name="La Ragione R."/>
            <person name="Hildebrand F."/>
            <person name="Pallen M.J."/>
        </authorList>
    </citation>
    <scope>NUCLEOTIDE SEQUENCE</scope>
    <source>
        <strain evidence="15">CHK154-7741</strain>
    </source>
</reference>
<name>A0A9D1N147_9CLOT</name>
<gene>
    <name evidence="15" type="primary">rnhC</name>
    <name evidence="15" type="ORF">IAD26_06970</name>
</gene>
<evidence type="ECO:0000256" key="4">
    <source>
        <dbReference type="ARBA" id="ARBA00004496"/>
    </source>
</evidence>
<keyword evidence="7 12" id="KW-0540">Nuclease</keyword>
<dbReference type="Pfam" id="PF01351">
    <property type="entry name" value="RNase_HII"/>
    <property type="match status" value="1"/>
</dbReference>
<dbReference type="GO" id="GO:0046872">
    <property type="term" value="F:metal ion binding"/>
    <property type="evidence" value="ECO:0007669"/>
    <property type="project" value="UniProtKB-KW"/>
</dbReference>
<dbReference type="SUPFAM" id="SSF53098">
    <property type="entry name" value="Ribonuclease H-like"/>
    <property type="match status" value="1"/>
</dbReference>
<accession>A0A9D1N147</accession>
<dbReference type="PANTHER" id="PTHR10954:SF23">
    <property type="entry name" value="RIBONUCLEASE"/>
    <property type="match status" value="1"/>
</dbReference>
<evidence type="ECO:0000256" key="8">
    <source>
        <dbReference type="ARBA" id="ARBA00022723"/>
    </source>
</evidence>
<evidence type="ECO:0000256" key="9">
    <source>
        <dbReference type="ARBA" id="ARBA00022759"/>
    </source>
</evidence>
<dbReference type="PANTHER" id="PTHR10954">
    <property type="entry name" value="RIBONUCLEASE H2 SUBUNIT A"/>
    <property type="match status" value="1"/>
</dbReference>
<dbReference type="EC" id="3.1.26.4" evidence="13"/>
<evidence type="ECO:0000256" key="11">
    <source>
        <dbReference type="ARBA" id="ARBA00022842"/>
    </source>
</evidence>
<dbReference type="EMBL" id="DVOD01000051">
    <property type="protein sequence ID" value="HIU92857.1"/>
    <property type="molecule type" value="Genomic_DNA"/>
</dbReference>
<dbReference type="Gene3D" id="3.30.420.10">
    <property type="entry name" value="Ribonuclease H-like superfamily/Ribonuclease H"/>
    <property type="match status" value="1"/>
</dbReference>
<comment type="catalytic activity">
    <reaction evidence="1 12 13">
        <text>Endonucleolytic cleavage to 5'-phosphomonoester.</text>
        <dbReference type="EC" id="3.1.26.4"/>
    </reaction>
</comment>
<dbReference type="InterPro" id="IPR012337">
    <property type="entry name" value="RNaseH-like_sf"/>
</dbReference>
<evidence type="ECO:0000256" key="10">
    <source>
        <dbReference type="ARBA" id="ARBA00022801"/>
    </source>
</evidence>
<comment type="cofactor">
    <cofactor evidence="12">
        <name>Mn(2+)</name>
        <dbReference type="ChEBI" id="CHEBI:29035"/>
    </cofactor>
    <cofactor evidence="12">
        <name>Mg(2+)</name>
        <dbReference type="ChEBI" id="CHEBI:18420"/>
    </cofactor>
    <text evidence="12">Manganese or magnesium. Binds 1 divalent metal ion per monomer in the absence of substrate. May bind a second metal ion after substrate binding.</text>
</comment>
<evidence type="ECO:0000256" key="13">
    <source>
        <dbReference type="RuleBase" id="RU003515"/>
    </source>
</evidence>
<keyword evidence="9 12" id="KW-0255">Endonuclease</keyword>
<evidence type="ECO:0000256" key="6">
    <source>
        <dbReference type="ARBA" id="ARBA00022490"/>
    </source>
</evidence>
<feature type="binding site" evidence="12">
    <location>
        <position position="97"/>
    </location>
    <ligand>
        <name>a divalent metal cation</name>
        <dbReference type="ChEBI" id="CHEBI:60240"/>
    </ligand>
</feature>
<evidence type="ECO:0000259" key="14">
    <source>
        <dbReference type="PROSITE" id="PS51975"/>
    </source>
</evidence>
<evidence type="ECO:0000313" key="16">
    <source>
        <dbReference type="Proteomes" id="UP000886748"/>
    </source>
</evidence>
<dbReference type="InterPro" id="IPR036397">
    <property type="entry name" value="RNaseH_sf"/>
</dbReference>
<comment type="function">
    <text evidence="3 13">Endonuclease that specifically degrades the RNA of RNA-DNA hybrids.</text>
</comment>
<keyword evidence="11" id="KW-0460">Magnesium</keyword>
<dbReference type="CDD" id="cd06590">
    <property type="entry name" value="RNase_HII_bacteria_HIII_like"/>
    <property type="match status" value="1"/>
</dbReference>
<evidence type="ECO:0000256" key="5">
    <source>
        <dbReference type="ARBA" id="ARBA00008378"/>
    </source>
</evidence>
<dbReference type="NCBIfam" id="TIGR00716">
    <property type="entry name" value="rnhC"/>
    <property type="match status" value="1"/>
</dbReference>
<dbReference type="GO" id="GO:0006298">
    <property type="term" value="P:mismatch repair"/>
    <property type="evidence" value="ECO:0007669"/>
    <property type="project" value="TreeGrafter"/>
</dbReference>
<dbReference type="AlphaFoldDB" id="A0A9D1N147"/>
<dbReference type="InterPro" id="IPR004641">
    <property type="entry name" value="RNase_HIII"/>
</dbReference>
<dbReference type="GO" id="GO:0004523">
    <property type="term" value="F:RNA-DNA hybrid ribonuclease activity"/>
    <property type="evidence" value="ECO:0007669"/>
    <property type="project" value="UniProtKB-UniRule"/>
</dbReference>
<dbReference type="GO" id="GO:0003723">
    <property type="term" value="F:RNA binding"/>
    <property type="evidence" value="ECO:0007669"/>
    <property type="project" value="UniProtKB-UniRule"/>
</dbReference>
<feature type="domain" description="RNase H type-2" evidence="14">
    <location>
        <begin position="91"/>
        <end position="296"/>
    </location>
</feature>
<evidence type="ECO:0000256" key="1">
    <source>
        <dbReference type="ARBA" id="ARBA00000077"/>
    </source>
</evidence>
<keyword evidence="8 12" id="KW-0479">Metal-binding</keyword>
<evidence type="ECO:0000256" key="12">
    <source>
        <dbReference type="PROSITE-ProRule" id="PRU01319"/>
    </source>
</evidence>
<evidence type="ECO:0000313" key="15">
    <source>
        <dbReference type="EMBL" id="HIU92857.1"/>
    </source>
</evidence>
<dbReference type="Proteomes" id="UP000886748">
    <property type="component" value="Unassembled WGS sequence"/>
</dbReference>
<evidence type="ECO:0000256" key="7">
    <source>
        <dbReference type="ARBA" id="ARBA00022722"/>
    </source>
</evidence>